<evidence type="ECO:0000313" key="2">
    <source>
        <dbReference type="Proteomes" id="UP000252558"/>
    </source>
</evidence>
<proteinExistence type="predicted"/>
<comment type="caution">
    <text evidence="1">The sequence shown here is derived from an EMBL/GenBank/DDBJ whole genome shotgun (WGS) entry which is preliminary data.</text>
</comment>
<dbReference type="OrthoDB" id="5296002at2"/>
<dbReference type="Proteomes" id="UP000252558">
    <property type="component" value="Unassembled WGS sequence"/>
</dbReference>
<gene>
    <name evidence="1" type="ORF">DU002_09285</name>
</gene>
<reference evidence="1 2" key="1">
    <citation type="submission" date="2018-07" db="EMBL/GenBank/DDBJ databases">
        <title>Corallincola holothuriorum sp. nov., a new facultative anaerobe isolated from sea cucumber Apostichopus japonicus.</title>
        <authorList>
            <person name="Xia H."/>
        </authorList>
    </citation>
    <scope>NUCLEOTIDE SEQUENCE [LARGE SCALE GENOMIC DNA]</scope>
    <source>
        <strain evidence="1 2">C4</strain>
    </source>
</reference>
<dbReference type="SUPFAM" id="SSF53067">
    <property type="entry name" value="Actin-like ATPase domain"/>
    <property type="match status" value="1"/>
</dbReference>
<protein>
    <submittedName>
        <fullName evidence="1">MSHA biogenesis protein MshI</fullName>
    </submittedName>
</protein>
<dbReference type="InterPro" id="IPR043129">
    <property type="entry name" value="ATPase_NBD"/>
</dbReference>
<evidence type="ECO:0000313" key="1">
    <source>
        <dbReference type="EMBL" id="RCU49820.1"/>
    </source>
</evidence>
<dbReference type="Gene3D" id="3.30.420.380">
    <property type="match status" value="1"/>
</dbReference>
<organism evidence="1 2">
    <name type="scientific">Corallincola holothuriorum</name>
    <dbReference type="NCBI Taxonomy" id="2282215"/>
    <lineage>
        <taxon>Bacteria</taxon>
        <taxon>Pseudomonadati</taxon>
        <taxon>Pseudomonadota</taxon>
        <taxon>Gammaproteobacteria</taxon>
        <taxon>Alteromonadales</taxon>
        <taxon>Psychromonadaceae</taxon>
        <taxon>Corallincola</taxon>
    </lineage>
</organism>
<name>A0A368NI85_9GAMM</name>
<keyword evidence="2" id="KW-1185">Reference proteome</keyword>
<dbReference type="RefSeq" id="WP_114338106.1">
    <property type="nucleotide sequence ID" value="NZ_QPID01000005.1"/>
</dbReference>
<dbReference type="AlphaFoldDB" id="A0A368NI85"/>
<sequence>MPLGRLFGRKASGERIGIRVSNDTLTLCRFRAGAPHTISAESLSYRSDITFEQTLATGEALPPNASDCQLVVGPSYYHIVQVDRPAVDDAEIAQALSWAIKDLVPIAPENMILDYFELPVQPAGANKLNVVCADIQVLKPMVDGIHAAKLPLSGIAVDELTLPKLFPVTDEAQLLLVQQANEELLLLIVKQGMLFFSRRIRGYDLLVSMTGEELRAGVVDNLSLEVQRSLDYFESQLRQAPVKQIVVALPGDNTPLLLELMSANFFIPVVTFEPEVAISANLNSGELLSFAGVFAAGMGDE</sequence>
<accession>A0A368NI85</accession>
<dbReference type="EMBL" id="QPID01000005">
    <property type="protein sequence ID" value="RCU49820.1"/>
    <property type="molecule type" value="Genomic_DNA"/>
</dbReference>